<dbReference type="RefSeq" id="XP_001749113.1">
    <property type="nucleotide sequence ID" value="XM_001749061.1"/>
</dbReference>
<name>A9V8R1_MONBE</name>
<dbReference type="GeneID" id="5894311"/>
<gene>
    <name evidence="1" type="ORF">MONBRDRAFT_38557</name>
</gene>
<dbReference type="InParanoid" id="A9V8R1"/>
<dbReference type="EMBL" id="CH991568">
    <property type="protein sequence ID" value="EDQ86188.1"/>
    <property type="molecule type" value="Genomic_DNA"/>
</dbReference>
<accession>A9V8R1</accession>
<sequence>MMPNNRNATARERLRKKLSDRQKLATLRAMIAGFLADHALFEIKQNNSGDLFTYNALMTWRPTVVKAISKELSTDHLTSIQARLKDEHEQRLRELIIEQDGDDDNQKLQKFVRDFLINVGQANGQNISIKLNGEVAIDSDSLDPEVRHKVEAFFGRRVGAIRIPSEKVVANNAPTNLSSVLKAALGHVDANGREDAVRNIIKGITNQKNKKLWTNCHASVLDTVLVWNIHAKLAESYAEWCQGPSRYDTQTILCEKLSAVAGGLLVHNQLSRPVLTEDVLEATASLFEKQIGVSQWKETLSSVLAALKTKRNKSVAHAIQRAKVQEDNPNTGASFLALDQARLSSNVAGLCWQMPSKPSNIDLKHLFAHVNGVSSILLYDLGFKSYFRPTDAIPVNFRRVDRPQNSDPPVDFECNALFYLSPSSCKLQLALRDAIIVRDVAQTVCNISQAGTDLWPTTHGVKESLVELSFLAANILHPSILKDCPWLFDADNSFKVLRNRLEKLHDYFLGHPTQRLFFKKQASGFLEETNECLLTFKKASSLIALCKTVITKIITRADDDWTVDRLVERSKKTQLNIVIKCDPPSTQVKCKINEHDAPQDLVVEADMEPADDTSIMCLTQTVNADVRLSIEITINREGAEPQVCQLDYTPVGALPVEPLYINI</sequence>
<evidence type="ECO:0000313" key="1">
    <source>
        <dbReference type="EMBL" id="EDQ86188.1"/>
    </source>
</evidence>
<organism evidence="1 2">
    <name type="scientific">Monosiga brevicollis</name>
    <name type="common">Choanoflagellate</name>
    <dbReference type="NCBI Taxonomy" id="81824"/>
    <lineage>
        <taxon>Eukaryota</taxon>
        <taxon>Choanoflagellata</taxon>
        <taxon>Craspedida</taxon>
        <taxon>Salpingoecidae</taxon>
        <taxon>Monosiga</taxon>
    </lineage>
</organism>
<dbReference type="Proteomes" id="UP000001357">
    <property type="component" value="Unassembled WGS sequence"/>
</dbReference>
<reference evidence="1 2" key="1">
    <citation type="journal article" date="2008" name="Nature">
        <title>The genome of the choanoflagellate Monosiga brevicollis and the origin of metazoans.</title>
        <authorList>
            <consortium name="JGI Sequencing"/>
            <person name="King N."/>
            <person name="Westbrook M.J."/>
            <person name="Young S.L."/>
            <person name="Kuo A."/>
            <person name="Abedin M."/>
            <person name="Chapman J."/>
            <person name="Fairclough S."/>
            <person name="Hellsten U."/>
            <person name="Isogai Y."/>
            <person name="Letunic I."/>
            <person name="Marr M."/>
            <person name="Pincus D."/>
            <person name="Putnam N."/>
            <person name="Rokas A."/>
            <person name="Wright K.J."/>
            <person name="Zuzow R."/>
            <person name="Dirks W."/>
            <person name="Good M."/>
            <person name="Goodstein D."/>
            <person name="Lemons D."/>
            <person name="Li W."/>
            <person name="Lyons J.B."/>
            <person name="Morris A."/>
            <person name="Nichols S."/>
            <person name="Richter D.J."/>
            <person name="Salamov A."/>
            <person name="Bork P."/>
            <person name="Lim W.A."/>
            <person name="Manning G."/>
            <person name="Miller W.T."/>
            <person name="McGinnis W."/>
            <person name="Shapiro H."/>
            <person name="Tjian R."/>
            <person name="Grigoriev I.V."/>
            <person name="Rokhsar D."/>
        </authorList>
    </citation>
    <scope>NUCLEOTIDE SEQUENCE [LARGE SCALE GENOMIC DNA]</scope>
    <source>
        <strain evidence="2">MX1 / ATCC 50154</strain>
    </source>
</reference>
<proteinExistence type="predicted"/>
<protein>
    <submittedName>
        <fullName evidence="1">Uncharacterized protein</fullName>
    </submittedName>
</protein>
<dbReference type="AlphaFoldDB" id="A9V8R1"/>
<keyword evidence="2" id="KW-1185">Reference proteome</keyword>
<dbReference type="KEGG" id="mbr:MONBRDRAFT_38557"/>
<evidence type="ECO:0000313" key="2">
    <source>
        <dbReference type="Proteomes" id="UP000001357"/>
    </source>
</evidence>